<dbReference type="PANTHER" id="PTHR46091">
    <property type="entry name" value="BLR7054 PROTEIN"/>
    <property type="match status" value="1"/>
</dbReference>
<proteinExistence type="predicted"/>
<keyword evidence="2" id="KW-0732">Signal</keyword>
<dbReference type="Gene3D" id="3.50.50.60">
    <property type="entry name" value="FAD/NAD(P)-binding domain"/>
    <property type="match status" value="2"/>
</dbReference>
<evidence type="ECO:0000313" key="9">
    <source>
        <dbReference type="Proteomes" id="UP001524501"/>
    </source>
</evidence>
<keyword evidence="1" id="KW-0285">Flavoprotein</keyword>
<evidence type="ECO:0000256" key="3">
    <source>
        <dbReference type="ARBA" id="ARBA00022827"/>
    </source>
</evidence>
<dbReference type="InterPro" id="IPR002937">
    <property type="entry name" value="Amino_oxidase"/>
</dbReference>
<dbReference type="EMBL" id="JANFQF010000002">
    <property type="protein sequence ID" value="MCQ4118136.1"/>
    <property type="molecule type" value="Genomic_DNA"/>
</dbReference>
<reference evidence="8 9" key="1">
    <citation type="submission" date="2022-07" db="EMBL/GenBank/DDBJ databases">
        <title>Degradation activity of malathion, p-nitrophenol and potential low-temperature adaptation strategy of Rhodococcus sp. FXJ9.536.</title>
        <authorList>
            <person name="Huang J."/>
            <person name="Huang Y."/>
        </authorList>
    </citation>
    <scope>NUCLEOTIDE SEQUENCE [LARGE SCALE GENOMIC DNA]</scope>
    <source>
        <strain evidence="8 9">FXJ9.536</strain>
    </source>
</reference>
<dbReference type="PANTHER" id="PTHR46091:SF3">
    <property type="entry name" value="AMINE OXIDASE DOMAIN-CONTAINING PROTEIN"/>
    <property type="match status" value="1"/>
</dbReference>
<accession>A0ABT1Q7A9</accession>
<evidence type="ECO:0000259" key="7">
    <source>
        <dbReference type="Pfam" id="PF01593"/>
    </source>
</evidence>
<feature type="region of interest" description="Disordered" evidence="6">
    <location>
        <begin position="574"/>
        <end position="597"/>
    </location>
</feature>
<evidence type="ECO:0000256" key="2">
    <source>
        <dbReference type="ARBA" id="ARBA00022729"/>
    </source>
</evidence>
<sequence length="597" mass="63282">MNANTTGGRRYDAIIIGSGLGGSTAAAYLASAGQRVLLVERYSVLGGSSHVFRRQGRWEFDCGVHYVGDCGPGGQVPTLLRGLGLDDRIEWLPMDSGGFDTIIGPGLELRTPFGWDNYLASLLATFPGEERGLRRFVSVIRKIGEAVDRSRTPSSPREFAKMMKAAGFAAPFAMTPYISLLVACGLKPRTILALSVQCGAMASTPLSVSVLMQAGFFGNYVGGGSYYPKGGGQMLAAGFAEVIRSHGGEIRTNQGVDRILVEAGKVVGVRLEDGEHLSAPVVVSGADLIRTLTDLVGLEHLPTIFRQRVKHLKMSSPLINGYFGVEIDLSEAPNSNFYAIPGWDDAGSLLSLERFGRQIAGGKGHANGAAWAREFAARQPMFVQSSSRRDPSNRRAAPAGHATIEVQTITPYNPKLWGFDGYDVNSGEYRPDKGYQEIKKIVTDGMLERMEQSFPGSSSKVRWSELATPASQERFVGNTGGAPFGLATGPSQSGPFRPGVRTPIQGLFMVGTSTAFGPGTEGAMISGQHAAGAILGRDLATEVRAGAVIADKSRLAAWGPDFDPLDACRGLGAKARGTDLDGTPPAASPHGEELSIS</sequence>
<dbReference type="Proteomes" id="UP001524501">
    <property type="component" value="Unassembled WGS sequence"/>
</dbReference>
<feature type="domain" description="Amine oxidase" evidence="7">
    <location>
        <begin position="486"/>
        <end position="535"/>
    </location>
</feature>
<dbReference type="Pfam" id="PF01593">
    <property type="entry name" value="Amino_oxidase"/>
    <property type="match status" value="2"/>
</dbReference>
<organism evidence="8 9">
    <name type="scientific">Rhodococcus tibetensis</name>
    <dbReference type="NCBI Taxonomy" id="2965064"/>
    <lineage>
        <taxon>Bacteria</taxon>
        <taxon>Bacillati</taxon>
        <taxon>Actinomycetota</taxon>
        <taxon>Actinomycetes</taxon>
        <taxon>Mycobacteriales</taxon>
        <taxon>Nocardiaceae</taxon>
        <taxon>Rhodococcus</taxon>
    </lineage>
</organism>
<dbReference type="RefSeq" id="WP_255965477.1">
    <property type="nucleotide sequence ID" value="NZ_JANFQF010000002.1"/>
</dbReference>
<keyword evidence="9" id="KW-1185">Reference proteome</keyword>
<name>A0ABT1Q7A9_9NOCA</name>
<protein>
    <submittedName>
        <fullName evidence="8">NAD(P)/FAD-dependent oxidoreductase</fullName>
    </submittedName>
</protein>
<dbReference type="InterPro" id="IPR052206">
    <property type="entry name" value="Retinol_saturase"/>
</dbReference>
<dbReference type="SUPFAM" id="SSF51905">
    <property type="entry name" value="FAD/NAD(P)-binding domain"/>
    <property type="match status" value="1"/>
</dbReference>
<keyword evidence="4" id="KW-0521">NADP</keyword>
<gene>
    <name evidence="8" type="ORF">NOF53_02905</name>
</gene>
<comment type="caution">
    <text evidence="8">The sequence shown here is derived from an EMBL/GenBank/DDBJ whole genome shotgun (WGS) entry which is preliminary data.</text>
</comment>
<evidence type="ECO:0000256" key="5">
    <source>
        <dbReference type="ARBA" id="ARBA00023027"/>
    </source>
</evidence>
<dbReference type="InterPro" id="IPR036188">
    <property type="entry name" value="FAD/NAD-bd_sf"/>
</dbReference>
<evidence type="ECO:0000256" key="1">
    <source>
        <dbReference type="ARBA" id="ARBA00022630"/>
    </source>
</evidence>
<feature type="domain" description="Amine oxidase" evidence="7">
    <location>
        <begin position="24"/>
        <end position="287"/>
    </location>
</feature>
<evidence type="ECO:0000256" key="6">
    <source>
        <dbReference type="SAM" id="MobiDB-lite"/>
    </source>
</evidence>
<keyword evidence="3" id="KW-0274">FAD</keyword>
<evidence type="ECO:0000313" key="8">
    <source>
        <dbReference type="EMBL" id="MCQ4118136.1"/>
    </source>
</evidence>
<evidence type="ECO:0000256" key="4">
    <source>
        <dbReference type="ARBA" id="ARBA00022857"/>
    </source>
</evidence>
<keyword evidence="5" id="KW-0520">NAD</keyword>